<comment type="caution">
    <text evidence="2">The sequence shown here is derived from an EMBL/GenBank/DDBJ whole genome shotgun (WGS) entry which is preliminary data.</text>
</comment>
<protein>
    <submittedName>
        <fullName evidence="2">Uncharacterized protein</fullName>
    </submittedName>
</protein>
<proteinExistence type="predicted"/>
<gene>
    <name evidence="2" type="ORF">A4A59_13090</name>
</gene>
<dbReference type="AlphaFoldDB" id="A0A154IN46"/>
<evidence type="ECO:0000256" key="1">
    <source>
        <dbReference type="SAM" id="MobiDB-lite"/>
    </source>
</evidence>
<reference evidence="2" key="1">
    <citation type="submission" date="2016-03" db="EMBL/GenBank/DDBJ databases">
        <title>Microsymbionts genomes from the relict species Vavilovia formosa.</title>
        <authorList>
            <person name="Chirak E."/>
            <person name="Kimeklis A."/>
            <person name="Kopat V."/>
            <person name="Andronov E."/>
        </authorList>
    </citation>
    <scope>NUCLEOTIDE SEQUENCE [LARGE SCALE GENOMIC DNA]</scope>
    <source>
        <strain evidence="2">Vaf12</strain>
    </source>
</reference>
<dbReference type="EMBL" id="LVYU01000078">
    <property type="protein sequence ID" value="KZB01943.1"/>
    <property type="molecule type" value="Genomic_DNA"/>
</dbReference>
<feature type="region of interest" description="Disordered" evidence="1">
    <location>
        <begin position="30"/>
        <end position="52"/>
    </location>
</feature>
<name>A0A154IN46_RHILE</name>
<organism evidence="2">
    <name type="scientific">Rhizobium leguminosarum</name>
    <dbReference type="NCBI Taxonomy" id="384"/>
    <lineage>
        <taxon>Bacteria</taxon>
        <taxon>Pseudomonadati</taxon>
        <taxon>Pseudomonadota</taxon>
        <taxon>Alphaproteobacteria</taxon>
        <taxon>Hyphomicrobiales</taxon>
        <taxon>Rhizobiaceae</taxon>
        <taxon>Rhizobium/Agrobacterium group</taxon>
        <taxon>Rhizobium</taxon>
    </lineage>
</organism>
<accession>A0A154IN46</accession>
<sequence length="91" mass="9495">MANGYASVATPGKIGEAGRRSALSFEASAGRLRGRAGERAAGDGGESSSASARGASIGLSIKLADWSSFLNFVGQRPMMQWMAERRGSIRM</sequence>
<evidence type="ECO:0000313" key="2">
    <source>
        <dbReference type="EMBL" id="KZB01943.1"/>
    </source>
</evidence>